<feature type="region of interest" description="Disordered" evidence="2">
    <location>
        <begin position="482"/>
        <end position="557"/>
    </location>
</feature>
<feature type="compositionally biased region" description="Polar residues" evidence="2">
    <location>
        <begin position="454"/>
        <end position="469"/>
    </location>
</feature>
<protein>
    <submittedName>
        <fullName evidence="3">Uncharacterized protein</fullName>
    </submittedName>
</protein>
<evidence type="ECO:0000313" key="4">
    <source>
        <dbReference type="Proteomes" id="UP001190700"/>
    </source>
</evidence>
<evidence type="ECO:0000313" key="3">
    <source>
        <dbReference type="EMBL" id="KAK3281967.1"/>
    </source>
</evidence>
<feature type="compositionally biased region" description="Polar residues" evidence="2">
    <location>
        <begin position="495"/>
        <end position="516"/>
    </location>
</feature>
<evidence type="ECO:0000256" key="2">
    <source>
        <dbReference type="SAM" id="MobiDB-lite"/>
    </source>
</evidence>
<name>A0AAE0GPV4_9CHLO</name>
<keyword evidence="4" id="KW-1185">Reference proteome</keyword>
<keyword evidence="1" id="KW-0175">Coiled coil</keyword>
<feature type="compositionally biased region" description="Low complexity" evidence="2">
    <location>
        <begin position="215"/>
        <end position="229"/>
    </location>
</feature>
<feature type="region of interest" description="Disordered" evidence="2">
    <location>
        <begin position="834"/>
        <end position="877"/>
    </location>
</feature>
<gene>
    <name evidence="3" type="ORF">CYMTET_10274</name>
</gene>
<dbReference type="EMBL" id="LGRX02003606">
    <property type="protein sequence ID" value="KAK3281967.1"/>
    <property type="molecule type" value="Genomic_DNA"/>
</dbReference>
<reference evidence="3 4" key="1">
    <citation type="journal article" date="2015" name="Genome Biol. Evol.">
        <title>Comparative Genomics of a Bacterivorous Green Alga Reveals Evolutionary Causalities and Consequences of Phago-Mixotrophic Mode of Nutrition.</title>
        <authorList>
            <person name="Burns J.A."/>
            <person name="Paasch A."/>
            <person name="Narechania A."/>
            <person name="Kim E."/>
        </authorList>
    </citation>
    <scope>NUCLEOTIDE SEQUENCE [LARGE SCALE GENOMIC DNA]</scope>
    <source>
        <strain evidence="3 4">PLY_AMNH</strain>
    </source>
</reference>
<evidence type="ECO:0000256" key="1">
    <source>
        <dbReference type="SAM" id="Coils"/>
    </source>
</evidence>
<feature type="compositionally biased region" description="Polar residues" evidence="2">
    <location>
        <begin position="547"/>
        <end position="556"/>
    </location>
</feature>
<feature type="coiled-coil region" evidence="1">
    <location>
        <begin position="150"/>
        <end position="203"/>
    </location>
</feature>
<feature type="region of interest" description="Disordered" evidence="2">
    <location>
        <begin position="896"/>
        <end position="915"/>
    </location>
</feature>
<feature type="compositionally biased region" description="Low complexity" evidence="2">
    <location>
        <begin position="45"/>
        <end position="59"/>
    </location>
</feature>
<organism evidence="3 4">
    <name type="scientific">Cymbomonas tetramitiformis</name>
    <dbReference type="NCBI Taxonomy" id="36881"/>
    <lineage>
        <taxon>Eukaryota</taxon>
        <taxon>Viridiplantae</taxon>
        <taxon>Chlorophyta</taxon>
        <taxon>Pyramimonadophyceae</taxon>
        <taxon>Pyramimonadales</taxon>
        <taxon>Pyramimonadaceae</taxon>
        <taxon>Cymbomonas</taxon>
    </lineage>
</organism>
<dbReference type="Proteomes" id="UP001190700">
    <property type="component" value="Unassembled WGS sequence"/>
</dbReference>
<feature type="compositionally biased region" description="Low complexity" evidence="2">
    <location>
        <begin position="236"/>
        <end position="245"/>
    </location>
</feature>
<proteinExistence type="predicted"/>
<sequence>MNVTLTFQNLRLHNDNRYGIANSELKTLRPFSFSRAGQGGANSKAANGGPCNGAAPSGGRLYEERAQEAREQARLASLARTRDFAGAGKVGSLVVQVDEQKGEFSPLKAVLSARRAAAERAQEVAGNVGGVLDSFLTQALQDSEEKPVEVGKLKAQIEAVSEEKLELAEQDVGKLTEEQLKIEAVSEEKLELAEQDVGKLTEEQLKVGEGRAERAPAAAEPVASEASMTPRRRSTSARAPPSAAAKVSANNADMASGIIRHPTVTSDSRCRRTAPPKESPSKKKQQFTLDRLFTRPQLAELKCINVPTTLVALTIDALLVLLGYDIRASTRNPLATWEGKRAIILGAEWKQKMGTLTIGTLELSTAIEVSGMLDVMVESGGAEAMSHASKLVATIYLILDRFTQAKMSRQAKPSQATAEPAMFSSVLDSPRSTLSRSSSSKASIRSSGKDSVVATRSQSEALSGASTISGNTEVLRHTADAADGGQHAAVDSGASPLSQPADEQSKKSSSGGNVTNGIHLAGRGTPPIPRARQTSSPASHAIDATPESKSTTTTPVSGVENLGLSLAADNSVADHAGSVSRSGSVPAVGSDRVVQRAALFSSPDSSALQPKCSPRLSMKERMAQDGVAAAQVTLSITAQTDVAAPVLAPASTASAQADMAAPALTPAPTTSAQADVAAAALAAASTASAQADVAAPALAAAPTASAQADVAAPALAAASSVSAQADVAAPALAAAFTATAQADVAEPALAAASTASAQADVAAPALAAASTTSSHADVAVISQTPTSSIADDVIAQEDLELTKDLADSEAGSSMLKGARGGLKYQVFGGAASVAEESDGTSATASSQRGRPDDSTNTESGKSEVRSLNLSPGISVQKSLDSSTGIQAVLGSTPVETCNTTTTTTSNTTTTSSNNGEAIDRAHFPVLDQMPNDPPAKKKKSVFKKIQKMFGIGSKSKQSI</sequence>
<dbReference type="AlphaFoldDB" id="A0AAE0GPV4"/>
<feature type="region of interest" description="Disordered" evidence="2">
    <location>
        <begin position="410"/>
        <end position="469"/>
    </location>
</feature>
<feature type="compositionally biased region" description="Low complexity" evidence="2">
    <location>
        <begin position="429"/>
        <end position="446"/>
    </location>
</feature>
<feature type="region of interest" description="Disordered" evidence="2">
    <location>
        <begin position="37"/>
        <end position="59"/>
    </location>
</feature>
<feature type="compositionally biased region" description="Polar residues" evidence="2">
    <location>
        <begin position="839"/>
        <end position="877"/>
    </location>
</feature>
<comment type="caution">
    <text evidence="3">The sequence shown here is derived from an EMBL/GenBank/DDBJ whole genome shotgun (WGS) entry which is preliminary data.</text>
</comment>
<accession>A0AAE0GPV4</accession>
<feature type="compositionally biased region" description="Low complexity" evidence="2">
    <location>
        <begin position="898"/>
        <end position="914"/>
    </location>
</feature>
<feature type="region of interest" description="Disordered" evidence="2">
    <location>
        <begin position="209"/>
        <end position="285"/>
    </location>
</feature>